<accession>A0A5C5XJY5</accession>
<name>A0A5C5XJY5_9PLAN</name>
<protein>
    <recommendedName>
        <fullName evidence="1">DUF1990 domain-containing protein</fullName>
    </recommendedName>
</protein>
<dbReference type="Pfam" id="PF09348">
    <property type="entry name" value="DUF1990"/>
    <property type="match status" value="1"/>
</dbReference>
<dbReference type="RefSeq" id="WP_146504540.1">
    <property type="nucleotide sequence ID" value="NZ_SJPG01000001.1"/>
</dbReference>
<dbReference type="PANTHER" id="PTHR34202:SF1">
    <property type="entry name" value="UPF0548 PROTEIN"/>
    <property type="match status" value="1"/>
</dbReference>
<dbReference type="PIRSF" id="PIRSF010260">
    <property type="entry name" value="UCP010260"/>
    <property type="match status" value="1"/>
</dbReference>
<evidence type="ECO:0000313" key="3">
    <source>
        <dbReference type="Proteomes" id="UP000316095"/>
    </source>
</evidence>
<evidence type="ECO:0000313" key="2">
    <source>
        <dbReference type="EMBL" id="TWT62711.1"/>
    </source>
</evidence>
<dbReference type="Proteomes" id="UP000316095">
    <property type="component" value="Unassembled WGS sequence"/>
</dbReference>
<dbReference type="OrthoDB" id="120660at2"/>
<feature type="domain" description="DUF1990" evidence="1">
    <location>
        <begin position="27"/>
        <end position="185"/>
    </location>
</feature>
<sequence length="207" mass="23803">MAIMSFQKPSAEFLSRFLNGQKELEFTYPEFGATAGELPQGYLVDRTRIELGNGLTVFEKAKQALEQWEQFQLGWVETWPREVPIQTGEEVAIMAKSFGCWWLNSCRIVYCIDDQDAITKFGFAYGTLPGHLECGEERFLIEWNRQTDIVAYEILAFSKPGHLLTRLGYPFARRNQKRFARESAARLQHVASSTKSSRVEFKNEKAD</sequence>
<organism evidence="2 3">
    <name type="scientific">Rubinisphaera italica</name>
    <dbReference type="NCBI Taxonomy" id="2527969"/>
    <lineage>
        <taxon>Bacteria</taxon>
        <taxon>Pseudomonadati</taxon>
        <taxon>Planctomycetota</taxon>
        <taxon>Planctomycetia</taxon>
        <taxon>Planctomycetales</taxon>
        <taxon>Planctomycetaceae</taxon>
        <taxon>Rubinisphaera</taxon>
    </lineage>
</organism>
<dbReference type="PANTHER" id="PTHR34202">
    <property type="entry name" value="UPF0548 PROTEIN"/>
    <property type="match status" value="1"/>
</dbReference>
<proteinExistence type="predicted"/>
<dbReference type="AlphaFoldDB" id="A0A5C5XJY5"/>
<evidence type="ECO:0000259" key="1">
    <source>
        <dbReference type="Pfam" id="PF09348"/>
    </source>
</evidence>
<reference evidence="2 3" key="1">
    <citation type="submission" date="2019-02" db="EMBL/GenBank/DDBJ databases">
        <title>Deep-cultivation of Planctomycetes and their phenomic and genomic characterization uncovers novel biology.</title>
        <authorList>
            <person name="Wiegand S."/>
            <person name="Jogler M."/>
            <person name="Boedeker C."/>
            <person name="Pinto D."/>
            <person name="Vollmers J."/>
            <person name="Rivas-Marin E."/>
            <person name="Kohn T."/>
            <person name="Peeters S.H."/>
            <person name="Heuer A."/>
            <person name="Rast P."/>
            <person name="Oberbeckmann S."/>
            <person name="Bunk B."/>
            <person name="Jeske O."/>
            <person name="Meyerdierks A."/>
            <person name="Storesund J.E."/>
            <person name="Kallscheuer N."/>
            <person name="Luecker S."/>
            <person name="Lage O.M."/>
            <person name="Pohl T."/>
            <person name="Merkel B.J."/>
            <person name="Hornburger P."/>
            <person name="Mueller R.-W."/>
            <person name="Bruemmer F."/>
            <person name="Labrenz M."/>
            <person name="Spormann A.M."/>
            <person name="Op Den Camp H."/>
            <person name="Overmann J."/>
            <person name="Amann R."/>
            <person name="Jetten M.S.M."/>
            <person name="Mascher T."/>
            <person name="Medema M.H."/>
            <person name="Devos D.P."/>
            <person name="Kaster A.-K."/>
            <person name="Ovreas L."/>
            <person name="Rohde M."/>
            <person name="Galperin M.Y."/>
            <person name="Jogler C."/>
        </authorList>
    </citation>
    <scope>NUCLEOTIDE SEQUENCE [LARGE SCALE GENOMIC DNA]</scope>
    <source>
        <strain evidence="2 3">Pan54</strain>
    </source>
</reference>
<keyword evidence="3" id="KW-1185">Reference proteome</keyword>
<dbReference type="InterPro" id="IPR014457">
    <property type="entry name" value="UCP010260"/>
</dbReference>
<dbReference type="EMBL" id="SJPG01000001">
    <property type="protein sequence ID" value="TWT62711.1"/>
    <property type="molecule type" value="Genomic_DNA"/>
</dbReference>
<dbReference type="InterPro" id="IPR018960">
    <property type="entry name" value="DUF1990"/>
</dbReference>
<gene>
    <name evidence="2" type="ORF">Pan54_34560</name>
</gene>
<comment type="caution">
    <text evidence="2">The sequence shown here is derived from an EMBL/GenBank/DDBJ whole genome shotgun (WGS) entry which is preliminary data.</text>
</comment>